<feature type="transmembrane region" description="Helical" evidence="1">
    <location>
        <begin position="66"/>
        <end position="86"/>
    </location>
</feature>
<proteinExistence type="predicted"/>
<keyword evidence="1" id="KW-0472">Membrane</keyword>
<dbReference type="EMBL" id="VTOX01000001">
    <property type="protein sequence ID" value="NKE64808.1"/>
    <property type="molecule type" value="Genomic_DNA"/>
</dbReference>
<dbReference type="PANTHER" id="PTHR28008">
    <property type="entry name" value="DOMAIN PROTEIN, PUTATIVE (AFU_ORTHOLOGUE AFUA_3G10980)-RELATED"/>
    <property type="match status" value="1"/>
</dbReference>
<gene>
    <name evidence="2" type="ORF">RAMLITH_03160</name>
</gene>
<keyword evidence="1" id="KW-0812">Transmembrane</keyword>
<comment type="caution">
    <text evidence="2">The sequence shown here is derived from an EMBL/GenBank/DDBJ whole genome shotgun (WGS) entry which is preliminary data.</text>
</comment>
<keyword evidence="3" id="KW-1185">Reference proteome</keyword>
<dbReference type="Proteomes" id="UP000521868">
    <property type="component" value="Unassembled WGS sequence"/>
</dbReference>
<dbReference type="PANTHER" id="PTHR28008:SF1">
    <property type="entry name" value="DOMAIN PROTEIN, PUTATIVE (AFU_ORTHOLOGUE AFUA_3G10980)-RELATED"/>
    <property type="match status" value="1"/>
</dbReference>
<dbReference type="RefSeq" id="WP_238343985.1">
    <property type="nucleotide sequence ID" value="NZ_VTOX01000001.1"/>
</dbReference>
<feature type="transmembrane region" description="Helical" evidence="1">
    <location>
        <begin position="12"/>
        <end position="30"/>
    </location>
</feature>
<keyword evidence="1" id="KW-1133">Transmembrane helix</keyword>
<organism evidence="2 3">
    <name type="scientific">Ramlibacter lithotrophicus</name>
    <dbReference type="NCBI Taxonomy" id="2606681"/>
    <lineage>
        <taxon>Bacteria</taxon>
        <taxon>Pseudomonadati</taxon>
        <taxon>Pseudomonadota</taxon>
        <taxon>Betaproteobacteria</taxon>
        <taxon>Burkholderiales</taxon>
        <taxon>Comamonadaceae</taxon>
        <taxon>Ramlibacter</taxon>
    </lineage>
</organism>
<evidence type="ECO:0000256" key="1">
    <source>
        <dbReference type="SAM" id="Phobius"/>
    </source>
</evidence>
<dbReference type="NCBIfam" id="NF037970">
    <property type="entry name" value="vanZ_1"/>
    <property type="match status" value="1"/>
</dbReference>
<evidence type="ECO:0000313" key="3">
    <source>
        <dbReference type="Proteomes" id="UP000521868"/>
    </source>
</evidence>
<protein>
    <submittedName>
        <fullName evidence="2">VanZ family protein</fullName>
    </submittedName>
</protein>
<reference evidence="2 3" key="1">
    <citation type="journal article" date="2020" name="Nature">
        <title>Bacterial chemolithoautotrophy via manganese oxidation.</title>
        <authorList>
            <person name="Yu H."/>
            <person name="Leadbetter J.R."/>
        </authorList>
    </citation>
    <scope>NUCLEOTIDE SEQUENCE [LARGE SCALE GENOMIC DNA]</scope>
    <source>
        <strain evidence="2 3">RBP-1</strain>
    </source>
</reference>
<name>A0A7X6I4Z7_9BURK</name>
<evidence type="ECO:0000313" key="2">
    <source>
        <dbReference type="EMBL" id="NKE64808.1"/>
    </source>
</evidence>
<accession>A0A7X6I4Z7</accession>
<feature type="transmembrane region" description="Helical" evidence="1">
    <location>
        <begin position="42"/>
        <end position="59"/>
    </location>
</feature>
<dbReference type="AlphaFoldDB" id="A0A7X6I4Z7"/>
<sequence>MLQRWTSPAQRRWAFWLCMASVLALCLMPPAQHLPSTGWDKANHALGFAVLAVLGLAAYPARTARVLAGLLAFGALIEVLQSLTGYRTAEWLDLLADGAGLAAGWPLARWSGVHRPAAAG</sequence>